<keyword evidence="2" id="KW-0540">Nuclease</keyword>
<dbReference type="PANTHER" id="PTHR12121:SF36">
    <property type="entry name" value="ENDONUCLEASE_EXONUCLEASE_PHOSPHATASE DOMAIN-CONTAINING PROTEIN"/>
    <property type="match status" value="1"/>
</dbReference>
<dbReference type="OMA" id="VVCMLNT"/>
<organism evidence="2 3">
    <name type="scientific">Plasmopara halstedii</name>
    <name type="common">Downy mildew of sunflower</name>
    <dbReference type="NCBI Taxonomy" id="4781"/>
    <lineage>
        <taxon>Eukaryota</taxon>
        <taxon>Sar</taxon>
        <taxon>Stramenopiles</taxon>
        <taxon>Oomycota</taxon>
        <taxon>Peronosporomycetes</taxon>
        <taxon>Peronosporales</taxon>
        <taxon>Peronosporaceae</taxon>
        <taxon>Plasmopara</taxon>
    </lineage>
</organism>
<protein>
    <submittedName>
        <fullName evidence="2">Endonuclease/exonuclease/phosphatase</fullName>
    </submittedName>
</protein>
<feature type="domain" description="Endonuclease/exonuclease/phosphatase" evidence="1">
    <location>
        <begin position="24"/>
        <end position="275"/>
    </location>
</feature>
<proteinExistence type="predicted"/>
<accession>A0A0P1A8V2</accession>
<keyword evidence="2" id="KW-0255">Endonuclease</keyword>
<dbReference type="AlphaFoldDB" id="A0A0P1A8V2"/>
<keyword evidence="2" id="KW-0378">Hydrolase</keyword>
<evidence type="ECO:0000313" key="3">
    <source>
        <dbReference type="Proteomes" id="UP000054928"/>
    </source>
</evidence>
<dbReference type="EMBL" id="CCYD01000246">
    <property type="protein sequence ID" value="CEG36740.1"/>
    <property type="molecule type" value="Genomic_DNA"/>
</dbReference>
<dbReference type="InterPro" id="IPR050410">
    <property type="entry name" value="CCR4/nocturin_mRNA_transcr"/>
</dbReference>
<evidence type="ECO:0000259" key="1">
    <source>
        <dbReference type="Pfam" id="PF03372"/>
    </source>
</evidence>
<evidence type="ECO:0000313" key="2">
    <source>
        <dbReference type="EMBL" id="CEG36740.1"/>
    </source>
</evidence>
<dbReference type="GeneID" id="36399045"/>
<dbReference type="STRING" id="4781.A0A0P1A8V2"/>
<dbReference type="InterPro" id="IPR036691">
    <property type="entry name" value="Endo/exonu/phosph_ase_sf"/>
</dbReference>
<dbReference type="GO" id="GO:0004519">
    <property type="term" value="F:endonuclease activity"/>
    <property type="evidence" value="ECO:0007669"/>
    <property type="project" value="UniProtKB-KW"/>
</dbReference>
<dbReference type="SUPFAM" id="SSF56219">
    <property type="entry name" value="DNase I-like"/>
    <property type="match status" value="1"/>
</dbReference>
<dbReference type="RefSeq" id="XP_024573109.1">
    <property type="nucleotide sequence ID" value="XM_024721987.1"/>
</dbReference>
<name>A0A0P1A8V2_PLAHL</name>
<sequence length="293" mass="32723">MTRCVIFDRASSLSCNVASQLKVMSFNLRTSMANDPCPSGCWEQRKFRAKKLVQHYNPDLVGTQEGAPDQIKYFQDNLQFASTGDCAGECQWNERNSIFYKRERWELLETSTFALSDTPDVLPSNTWNLQYLRAGVIARFRDKSTRHVVCMLNTHFDINRGQPESSVLVAKRLSQLCQSKDTVLMTGDLNTAPQSSSIQYLANQGPIDGHYTPIPMYDTLTASGAGGPTWIGSSFGNKPEGNKFDYIFSRRDDHTCLRNGTILVDLFDGYSSSDHAVVLSEFCLGTKCSSCIA</sequence>
<dbReference type="PANTHER" id="PTHR12121">
    <property type="entry name" value="CARBON CATABOLITE REPRESSOR PROTEIN 4"/>
    <property type="match status" value="1"/>
</dbReference>
<dbReference type="GO" id="GO:0000175">
    <property type="term" value="F:3'-5'-RNA exonuclease activity"/>
    <property type="evidence" value="ECO:0007669"/>
    <property type="project" value="TreeGrafter"/>
</dbReference>
<dbReference type="Gene3D" id="3.60.10.10">
    <property type="entry name" value="Endonuclease/exonuclease/phosphatase"/>
    <property type="match status" value="1"/>
</dbReference>
<dbReference type="Pfam" id="PF03372">
    <property type="entry name" value="Exo_endo_phos"/>
    <property type="match status" value="1"/>
</dbReference>
<keyword evidence="3" id="KW-1185">Reference proteome</keyword>
<dbReference type="OrthoDB" id="276515at2759"/>
<dbReference type="InterPro" id="IPR005135">
    <property type="entry name" value="Endo/exonuclease/phosphatase"/>
</dbReference>
<keyword evidence="2" id="KW-0269">Exonuclease</keyword>
<reference evidence="3" key="1">
    <citation type="submission" date="2014-09" db="EMBL/GenBank/DDBJ databases">
        <authorList>
            <person name="Sharma Rahul"/>
            <person name="Thines Marco"/>
        </authorList>
    </citation>
    <scope>NUCLEOTIDE SEQUENCE [LARGE SCALE GENOMIC DNA]</scope>
</reference>
<dbReference type="Proteomes" id="UP000054928">
    <property type="component" value="Unassembled WGS sequence"/>
</dbReference>